<dbReference type="PATRIC" id="fig|1303518.3.peg.429"/>
<evidence type="ECO:0000256" key="1">
    <source>
        <dbReference type="SAM" id="Phobius"/>
    </source>
</evidence>
<dbReference type="InParanoid" id="S0EV80"/>
<reference evidence="3" key="1">
    <citation type="submission" date="2013-03" db="EMBL/GenBank/DDBJ databases">
        <title>Genome sequence of Chthonomonas calidirosea, the first sequenced genome from the Armatimonadetes phylum (formally candidate division OP10).</title>
        <authorList>
            <person name="Lee K.C.Y."/>
            <person name="Morgan X.C."/>
            <person name="Dunfield P.F."/>
            <person name="Tamas I."/>
            <person name="Houghton K.M."/>
            <person name="Vyssotski M."/>
            <person name="Ryan J.L.J."/>
            <person name="Lagutin K."/>
            <person name="McDonald I.R."/>
            <person name="Stott M.B."/>
        </authorList>
    </citation>
    <scope>NUCLEOTIDE SEQUENCE [LARGE SCALE GENOMIC DNA]</scope>
    <source>
        <strain evidence="3">DSM 23976 / ICMP 18418 / T49</strain>
    </source>
</reference>
<protein>
    <recommendedName>
        <fullName evidence="4">DUF2993 domain-containing protein</fullName>
    </recommendedName>
</protein>
<evidence type="ECO:0000313" key="2">
    <source>
        <dbReference type="EMBL" id="CCW34257.1"/>
    </source>
</evidence>
<sequence length="274" mass="30148">MNDTFLDISMVLIALAMIHIGLGRQAYMNVQRQAALLFNGSAPIHVDIEPRGFFGFEVNDLESISIETSHVVLNRPPLYRFPKSGWKGSIHHLIVKLHDLTVSGYPVKEFAADIPSLTYDLGYAYYQGRLVVRDAGCGTGEIVLSSADLHDFIAKKYRGLFSDFSVTILPNQEIHLRGQLNFLGEQLPVDIRSKLTIVTPTAIGLTGAVVRLNGRLLDPSQTALLLTRINPVVDLASDLGVGDFFMIDDLQCRSEMLIVRGSCLLPEASAGQRP</sequence>
<accession>S0EV80</accession>
<dbReference type="KEGG" id="ccz:CCALI_00422"/>
<name>S0EV80_CHTCT</name>
<keyword evidence="1" id="KW-0812">Transmembrane</keyword>
<dbReference type="RefSeq" id="WP_016481819.1">
    <property type="nucleotide sequence ID" value="NC_021487.1"/>
</dbReference>
<keyword evidence="3" id="KW-1185">Reference proteome</keyword>
<dbReference type="STRING" id="454171.CP488_00734"/>
<gene>
    <name evidence="2" type="ORF">CCALI_00422</name>
</gene>
<proteinExistence type="predicted"/>
<keyword evidence="1" id="KW-1133">Transmembrane helix</keyword>
<dbReference type="HOGENOM" id="CLU_1014514_0_0_0"/>
<dbReference type="Proteomes" id="UP000014227">
    <property type="component" value="Chromosome I"/>
</dbReference>
<dbReference type="AlphaFoldDB" id="S0EV80"/>
<dbReference type="EMBL" id="HF951689">
    <property type="protein sequence ID" value="CCW34257.1"/>
    <property type="molecule type" value="Genomic_DNA"/>
</dbReference>
<evidence type="ECO:0008006" key="4">
    <source>
        <dbReference type="Google" id="ProtNLM"/>
    </source>
</evidence>
<feature type="transmembrane region" description="Helical" evidence="1">
    <location>
        <begin position="6"/>
        <end position="23"/>
    </location>
</feature>
<organism evidence="2 3">
    <name type="scientific">Chthonomonas calidirosea (strain DSM 23976 / ICMP 18418 / T49)</name>
    <dbReference type="NCBI Taxonomy" id="1303518"/>
    <lineage>
        <taxon>Bacteria</taxon>
        <taxon>Bacillati</taxon>
        <taxon>Armatimonadota</taxon>
        <taxon>Chthonomonadia</taxon>
        <taxon>Chthonomonadales</taxon>
        <taxon>Chthonomonadaceae</taxon>
        <taxon>Chthonomonas</taxon>
    </lineage>
</organism>
<keyword evidence="1" id="KW-0472">Membrane</keyword>
<evidence type="ECO:0000313" key="3">
    <source>
        <dbReference type="Proteomes" id="UP000014227"/>
    </source>
</evidence>